<evidence type="ECO:0008006" key="3">
    <source>
        <dbReference type="Google" id="ProtNLM"/>
    </source>
</evidence>
<proteinExistence type="predicted"/>
<organism evidence="1 2">
    <name type="scientific">Steinernema carpocapsae</name>
    <name type="common">Entomopathogenic nematode</name>
    <dbReference type="NCBI Taxonomy" id="34508"/>
    <lineage>
        <taxon>Eukaryota</taxon>
        <taxon>Metazoa</taxon>
        <taxon>Ecdysozoa</taxon>
        <taxon>Nematoda</taxon>
        <taxon>Chromadorea</taxon>
        <taxon>Rhabditida</taxon>
        <taxon>Tylenchina</taxon>
        <taxon>Panagrolaimomorpha</taxon>
        <taxon>Strongyloidoidea</taxon>
        <taxon>Steinernematidae</taxon>
        <taxon>Steinernema</taxon>
    </lineage>
</organism>
<name>A0A4U5P0H3_STECR</name>
<comment type="caution">
    <text evidence="1">The sequence shown here is derived from an EMBL/GenBank/DDBJ whole genome shotgun (WGS) entry which is preliminary data.</text>
</comment>
<dbReference type="AlphaFoldDB" id="A0A4U5P0H3"/>
<dbReference type="Proteomes" id="UP000298663">
    <property type="component" value="Unassembled WGS sequence"/>
</dbReference>
<protein>
    <recommendedName>
        <fullName evidence="3">4Fe-4S ferredoxin-type domain-containing protein</fullName>
    </recommendedName>
</protein>
<evidence type="ECO:0000313" key="2">
    <source>
        <dbReference type="Proteomes" id="UP000298663"/>
    </source>
</evidence>
<dbReference type="EMBL" id="AZBU02000003">
    <property type="protein sequence ID" value="TKR89250.1"/>
    <property type="molecule type" value="Genomic_DNA"/>
</dbReference>
<evidence type="ECO:0000313" key="1">
    <source>
        <dbReference type="EMBL" id="TKR89250.1"/>
    </source>
</evidence>
<dbReference type="OrthoDB" id="6593433at2759"/>
<accession>A0A4U5P0H3</accession>
<sequence>MRLRIERNRMTRITIINKDKCKPKNCGKKASSVVRQGKQCITVEMTFRMSSISEALCIRCGICTEGGEDIPGKFSSKKPLFG</sequence>
<gene>
    <name evidence="1" type="ORF">L596_013385</name>
</gene>
<keyword evidence="2" id="KW-1185">Reference proteome</keyword>
<reference evidence="1 2" key="2">
    <citation type="journal article" date="2019" name="G3 (Bethesda)">
        <title>Hybrid Assembly of the Genome of the Entomopathogenic Nematode Steinernema carpocapsae Identifies the X-Chromosome.</title>
        <authorList>
            <person name="Serra L."/>
            <person name="Macchietto M."/>
            <person name="Macias-Munoz A."/>
            <person name="McGill C.J."/>
            <person name="Rodriguez I.M."/>
            <person name="Rodriguez B."/>
            <person name="Murad R."/>
            <person name="Mortazavi A."/>
        </authorList>
    </citation>
    <scope>NUCLEOTIDE SEQUENCE [LARGE SCALE GENOMIC DNA]</scope>
    <source>
        <strain evidence="1 2">ALL</strain>
    </source>
</reference>
<reference evidence="1 2" key="1">
    <citation type="journal article" date="2015" name="Genome Biol.">
        <title>Comparative genomics of Steinernema reveals deeply conserved gene regulatory networks.</title>
        <authorList>
            <person name="Dillman A.R."/>
            <person name="Macchietto M."/>
            <person name="Porter C.F."/>
            <person name="Rogers A."/>
            <person name="Williams B."/>
            <person name="Antoshechkin I."/>
            <person name="Lee M.M."/>
            <person name="Goodwin Z."/>
            <person name="Lu X."/>
            <person name="Lewis E.E."/>
            <person name="Goodrich-Blair H."/>
            <person name="Stock S.P."/>
            <person name="Adams B.J."/>
            <person name="Sternberg P.W."/>
            <person name="Mortazavi A."/>
        </authorList>
    </citation>
    <scope>NUCLEOTIDE SEQUENCE [LARGE SCALE GENOMIC DNA]</scope>
    <source>
        <strain evidence="1 2">ALL</strain>
    </source>
</reference>
<dbReference type="STRING" id="34508.A0A4U5P0H3"/>